<dbReference type="PROSITE" id="PS00518">
    <property type="entry name" value="ZF_RING_1"/>
    <property type="match status" value="1"/>
</dbReference>
<keyword evidence="2 4" id="KW-0863">Zinc-finger</keyword>
<protein>
    <submittedName>
        <fullName evidence="7">Tripartite motif containing 59</fullName>
    </submittedName>
</protein>
<evidence type="ECO:0000256" key="1">
    <source>
        <dbReference type="ARBA" id="ARBA00022723"/>
    </source>
</evidence>
<dbReference type="PANTHER" id="PTHR25462">
    <property type="entry name" value="BONUS, ISOFORM C-RELATED"/>
    <property type="match status" value="1"/>
</dbReference>
<dbReference type="GO" id="GO:0060271">
    <property type="term" value="P:cilium assembly"/>
    <property type="evidence" value="ECO:0000318"/>
    <property type="project" value="GO_Central"/>
</dbReference>
<dbReference type="Ensembl" id="ENSORLT00000044688.1">
    <property type="protein sequence ID" value="ENSORLP00000040183.1"/>
    <property type="gene ID" value="ENSORLG00000029244.1"/>
</dbReference>
<sequence length="444" mass="49927">MDSLEEDLTCSVCYQLFSDPRVLPCSHTFCQPCLENLLQVSTNYSIWRPLRLPIKCPNCRSVVELPPAGVDALPSNVSLRAIIEKVWRSFVPRWDVSILTFFFCFGGYKYQRDEEPRPPSCQEHPRQPLNMYCIQDRQLICGLCLTVGQHHGHPIDDLQAAFAREKATPQQLAELSEHRWAEVCELGEQLEQEKTRCEGLLRQDRDDVTQFFHSLALVMAKKKEAYLEVLDKAAAEVSQAYDPLIQRVKELQEEQLELMSLGSSVEEEEESPLAFLEKVHLFRERVDKFLKAPLPHAIKLSVTPRAADYLQQHWPPLTIGALEEAPVPAVCCCTRRGSAEAAAADGSAAAARVSWPDQLLAVSAFLVTLLLTAVWLNPLGRAGWPHFGQLVHSQTGDFLASVEEGVMWAWTTTGVTLHGWSSQLSLLRDQVFQVMAAFFETPSS</sequence>
<dbReference type="PANTHER" id="PTHR25462:SF229">
    <property type="entry name" value="TRANSCRIPTION INTERMEDIARY FACTOR 1-BETA"/>
    <property type="match status" value="1"/>
</dbReference>
<evidence type="ECO:0000313" key="7">
    <source>
        <dbReference type="Ensembl" id="ENSORLP00000040183.1"/>
    </source>
</evidence>
<dbReference type="SUPFAM" id="SSF57845">
    <property type="entry name" value="B-box zinc-binding domain"/>
    <property type="match status" value="1"/>
</dbReference>
<dbReference type="InterPro" id="IPR013083">
    <property type="entry name" value="Znf_RING/FYVE/PHD"/>
</dbReference>
<dbReference type="Pfam" id="PF00643">
    <property type="entry name" value="zf-B_box"/>
    <property type="match status" value="1"/>
</dbReference>
<dbReference type="InterPro" id="IPR017907">
    <property type="entry name" value="Znf_RING_CS"/>
</dbReference>
<evidence type="ECO:0000256" key="2">
    <source>
        <dbReference type="ARBA" id="ARBA00022771"/>
    </source>
</evidence>
<reference evidence="7" key="3">
    <citation type="submission" date="2025-09" db="UniProtKB">
        <authorList>
            <consortium name="Ensembl"/>
        </authorList>
    </citation>
    <scope>IDENTIFICATION</scope>
    <source>
        <strain evidence="7">Hd-rR</strain>
    </source>
</reference>
<dbReference type="SMART" id="SM00336">
    <property type="entry name" value="BBOX"/>
    <property type="match status" value="1"/>
</dbReference>
<accession>A0A3B3I806</accession>
<dbReference type="Gene3D" id="3.30.40.10">
    <property type="entry name" value="Zinc/RING finger domain, C3HC4 (zinc finger)"/>
    <property type="match status" value="1"/>
</dbReference>
<dbReference type="InterPro" id="IPR000315">
    <property type="entry name" value="Znf_B-box"/>
</dbReference>
<evidence type="ECO:0000256" key="3">
    <source>
        <dbReference type="ARBA" id="ARBA00022833"/>
    </source>
</evidence>
<dbReference type="AlphaFoldDB" id="A0A3B3I806"/>
<organism evidence="7 8">
    <name type="scientific">Oryzias latipes</name>
    <name type="common">Japanese rice fish</name>
    <name type="synonym">Japanese killifish</name>
    <dbReference type="NCBI Taxonomy" id="8090"/>
    <lineage>
        <taxon>Eukaryota</taxon>
        <taxon>Metazoa</taxon>
        <taxon>Chordata</taxon>
        <taxon>Craniata</taxon>
        <taxon>Vertebrata</taxon>
        <taxon>Euteleostomi</taxon>
        <taxon>Actinopterygii</taxon>
        <taxon>Neopterygii</taxon>
        <taxon>Teleostei</taxon>
        <taxon>Neoteleostei</taxon>
        <taxon>Acanthomorphata</taxon>
        <taxon>Ovalentaria</taxon>
        <taxon>Atherinomorphae</taxon>
        <taxon>Beloniformes</taxon>
        <taxon>Adrianichthyidae</taxon>
        <taxon>Oryziinae</taxon>
        <taxon>Oryzias</taxon>
    </lineage>
</organism>
<dbReference type="GO" id="GO:0005929">
    <property type="term" value="C:cilium"/>
    <property type="evidence" value="ECO:0000318"/>
    <property type="project" value="GO_Central"/>
</dbReference>
<keyword evidence="1" id="KW-0479">Metal-binding</keyword>
<dbReference type="InterPro" id="IPR047153">
    <property type="entry name" value="TRIM45/56/19-like"/>
</dbReference>
<feature type="domain" description="B box-type" evidence="6">
    <location>
        <begin position="116"/>
        <end position="158"/>
    </location>
</feature>
<feature type="domain" description="RING-type" evidence="5">
    <location>
        <begin position="10"/>
        <end position="60"/>
    </location>
</feature>
<reference evidence="7" key="2">
    <citation type="submission" date="2025-08" db="UniProtKB">
        <authorList>
            <consortium name="Ensembl"/>
        </authorList>
    </citation>
    <scope>IDENTIFICATION</scope>
    <source>
        <strain evidence="7">Hd-rR</strain>
    </source>
</reference>
<dbReference type="Pfam" id="PF13445">
    <property type="entry name" value="zf-RING_UBOX"/>
    <property type="match status" value="1"/>
</dbReference>
<dbReference type="CDD" id="cd16763">
    <property type="entry name" value="RING-HC_TRIM59_C-V"/>
    <property type="match status" value="1"/>
</dbReference>
<dbReference type="PROSITE" id="PS50089">
    <property type="entry name" value="ZF_RING_2"/>
    <property type="match status" value="1"/>
</dbReference>
<dbReference type="InterPro" id="IPR027370">
    <property type="entry name" value="Znf-RING_euk"/>
</dbReference>
<evidence type="ECO:0000259" key="6">
    <source>
        <dbReference type="PROSITE" id="PS50119"/>
    </source>
</evidence>
<evidence type="ECO:0000256" key="4">
    <source>
        <dbReference type="PROSITE-ProRule" id="PRU00024"/>
    </source>
</evidence>
<dbReference type="Bgee" id="ENSORLG00000029244">
    <property type="expression patterns" value="Expressed in gastrula and 10 other cell types or tissues"/>
</dbReference>
<keyword evidence="8" id="KW-1185">Reference proteome</keyword>
<dbReference type="SUPFAM" id="SSF57850">
    <property type="entry name" value="RING/U-box"/>
    <property type="match status" value="1"/>
</dbReference>
<proteinExistence type="predicted"/>
<dbReference type="STRING" id="8090.ENSORLP00000040183"/>
<reference evidence="7 8" key="1">
    <citation type="journal article" date="2007" name="Nature">
        <title>The medaka draft genome and insights into vertebrate genome evolution.</title>
        <authorList>
            <person name="Kasahara M."/>
            <person name="Naruse K."/>
            <person name="Sasaki S."/>
            <person name="Nakatani Y."/>
            <person name="Qu W."/>
            <person name="Ahsan B."/>
            <person name="Yamada T."/>
            <person name="Nagayasu Y."/>
            <person name="Doi K."/>
            <person name="Kasai Y."/>
            <person name="Jindo T."/>
            <person name="Kobayashi D."/>
            <person name="Shimada A."/>
            <person name="Toyoda A."/>
            <person name="Kuroki Y."/>
            <person name="Fujiyama A."/>
            <person name="Sasaki T."/>
            <person name="Shimizu A."/>
            <person name="Asakawa S."/>
            <person name="Shimizu N."/>
            <person name="Hashimoto S."/>
            <person name="Yang J."/>
            <person name="Lee Y."/>
            <person name="Matsushima K."/>
            <person name="Sugano S."/>
            <person name="Sakaizumi M."/>
            <person name="Narita T."/>
            <person name="Ohishi K."/>
            <person name="Haga S."/>
            <person name="Ohta F."/>
            <person name="Nomoto H."/>
            <person name="Nogata K."/>
            <person name="Morishita T."/>
            <person name="Endo T."/>
            <person name="Shin-I T."/>
            <person name="Takeda H."/>
            <person name="Morishita S."/>
            <person name="Kohara Y."/>
        </authorList>
    </citation>
    <scope>NUCLEOTIDE SEQUENCE [LARGE SCALE GENOMIC DNA]</scope>
    <source>
        <strain evidence="7 8">Hd-rR</strain>
    </source>
</reference>
<dbReference type="InterPro" id="IPR001841">
    <property type="entry name" value="Znf_RING"/>
</dbReference>
<gene>
    <name evidence="7" type="primary">trim59</name>
</gene>
<dbReference type="CDD" id="cd19790">
    <property type="entry name" value="Bbox2_TRIM59_C-XI"/>
    <property type="match status" value="1"/>
</dbReference>
<name>A0A3B3I806_ORYLA</name>
<dbReference type="InParanoid" id="A0A3B3I806"/>
<dbReference type="Proteomes" id="UP000001038">
    <property type="component" value="Chromosome 13"/>
</dbReference>
<dbReference type="GO" id="GO:0030992">
    <property type="term" value="C:intraciliary transport particle B"/>
    <property type="evidence" value="ECO:0000318"/>
    <property type="project" value="GO_Central"/>
</dbReference>
<dbReference type="Gene3D" id="3.30.160.60">
    <property type="entry name" value="Classic Zinc Finger"/>
    <property type="match status" value="1"/>
</dbReference>
<keyword evidence="3" id="KW-0862">Zinc</keyword>
<dbReference type="GeneTree" id="ENSGT00940000165917"/>
<dbReference type="PROSITE" id="PS50119">
    <property type="entry name" value="ZF_BBOX"/>
    <property type="match status" value="1"/>
</dbReference>
<evidence type="ECO:0000313" key="8">
    <source>
        <dbReference type="Proteomes" id="UP000001038"/>
    </source>
</evidence>
<dbReference type="GO" id="GO:0008270">
    <property type="term" value="F:zinc ion binding"/>
    <property type="evidence" value="ECO:0007669"/>
    <property type="project" value="UniProtKB-KW"/>
</dbReference>
<evidence type="ECO:0000259" key="5">
    <source>
        <dbReference type="PROSITE" id="PS50089"/>
    </source>
</evidence>
<dbReference type="SMART" id="SM00184">
    <property type="entry name" value="RING"/>
    <property type="match status" value="1"/>
</dbReference>